<dbReference type="InterPro" id="IPR015943">
    <property type="entry name" value="WD40/YVTN_repeat-like_dom_sf"/>
</dbReference>
<feature type="non-terminal residue" evidence="6">
    <location>
        <position position="1"/>
    </location>
</feature>
<evidence type="ECO:0000259" key="5">
    <source>
        <dbReference type="PROSITE" id="PS50897"/>
    </source>
</evidence>
<dbReference type="PROSITE" id="PS50897">
    <property type="entry name" value="CTLH"/>
    <property type="match status" value="1"/>
</dbReference>
<feature type="domain" description="CTLH" evidence="5">
    <location>
        <begin position="229"/>
        <end position="300"/>
    </location>
</feature>
<dbReference type="GO" id="GO:0043161">
    <property type="term" value="P:proteasome-mediated ubiquitin-dependent protein catabolic process"/>
    <property type="evidence" value="ECO:0007669"/>
    <property type="project" value="TreeGrafter"/>
</dbReference>
<keyword evidence="7" id="KW-1185">Reference proteome</keyword>
<organism evidence="6 7">
    <name type="scientific">Lachnellula hyalina</name>
    <dbReference type="NCBI Taxonomy" id="1316788"/>
    <lineage>
        <taxon>Eukaryota</taxon>
        <taxon>Fungi</taxon>
        <taxon>Dikarya</taxon>
        <taxon>Ascomycota</taxon>
        <taxon>Pezizomycotina</taxon>
        <taxon>Leotiomycetes</taxon>
        <taxon>Helotiales</taxon>
        <taxon>Lachnaceae</taxon>
        <taxon>Lachnellula</taxon>
    </lineage>
</organism>
<dbReference type="Gene3D" id="2.130.10.10">
    <property type="entry name" value="YVTN repeat-like/Quinoprotein amine dehydrogenase"/>
    <property type="match status" value="1"/>
</dbReference>
<dbReference type="Proteomes" id="UP000431533">
    <property type="component" value="Unassembled WGS sequence"/>
</dbReference>
<name>A0A8H8QZ58_9HELO</name>
<dbReference type="InterPro" id="IPR006595">
    <property type="entry name" value="CTLH_C"/>
</dbReference>
<feature type="repeat" description="WD" evidence="3">
    <location>
        <begin position="645"/>
        <end position="671"/>
    </location>
</feature>
<dbReference type="PROSITE" id="PS00678">
    <property type="entry name" value="WD_REPEATS_1"/>
    <property type="match status" value="1"/>
</dbReference>
<evidence type="ECO:0000256" key="4">
    <source>
        <dbReference type="SAM" id="MobiDB-lite"/>
    </source>
</evidence>
<feature type="compositionally biased region" description="Basic and acidic residues" evidence="4">
    <location>
        <begin position="98"/>
        <end position="117"/>
    </location>
</feature>
<dbReference type="GeneID" id="41987127"/>
<evidence type="ECO:0000256" key="1">
    <source>
        <dbReference type="ARBA" id="ARBA00022574"/>
    </source>
</evidence>
<gene>
    <name evidence="6" type="primary">wdr26</name>
    <name evidence="6" type="ORF">LHYA1_G006929</name>
</gene>
<dbReference type="InterPro" id="IPR001680">
    <property type="entry name" value="WD40_rpt"/>
</dbReference>
<evidence type="ECO:0000313" key="7">
    <source>
        <dbReference type="Proteomes" id="UP000431533"/>
    </source>
</evidence>
<dbReference type="PANTHER" id="PTHR22838:SF0">
    <property type="entry name" value="WD REPEAT-CONTAINING PROTEIN 26"/>
    <property type="match status" value="1"/>
</dbReference>
<dbReference type="Pfam" id="PF00400">
    <property type="entry name" value="WD40"/>
    <property type="match status" value="4"/>
</dbReference>
<feature type="compositionally biased region" description="Polar residues" evidence="4">
    <location>
        <begin position="173"/>
        <end position="182"/>
    </location>
</feature>
<dbReference type="InterPro" id="IPR019775">
    <property type="entry name" value="WD40_repeat_CS"/>
</dbReference>
<dbReference type="GO" id="GO:0034657">
    <property type="term" value="C:GID complex"/>
    <property type="evidence" value="ECO:0007669"/>
    <property type="project" value="TreeGrafter"/>
</dbReference>
<keyword evidence="1 3" id="KW-0853">WD repeat</keyword>
<dbReference type="PANTHER" id="PTHR22838">
    <property type="entry name" value="WD REPEAT PROTEIN 26-RELATED"/>
    <property type="match status" value="1"/>
</dbReference>
<feature type="region of interest" description="Disordered" evidence="4">
    <location>
        <begin position="24"/>
        <end position="192"/>
    </location>
</feature>
<dbReference type="PROSITE" id="PS50082">
    <property type="entry name" value="WD_REPEATS_2"/>
    <property type="match status" value="3"/>
</dbReference>
<proteinExistence type="predicted"/>
<feature type="repeat" description="WD" evidence="3">
    <location>
        <begin position="457"/>
        <end position="498"/>
    </location>
</feature>
<evidence type="ECO:0000256" key="3">
    <source>
        <dbReference type="PROSITE-ProRule" id="PRU00221"/>
    </source>
</evidence>
<feature type="compositionally biased region" description="Polar residues" evidence="4">
    <location>
        <begin position="46"/>
        <end position="57"/>
    </location>
</feature>
<dbReference type="CDD" id="cd00200">
    <property type="entry name" value="WD40"/>
    <property type="match status" value="1"/>
</dbReference>
<dbReference type="SMART" id="SM00320">
    <property type="entry name" value="WD40"/>
    <property type="match status" value="7"/>
</dbReference>
<dbReference type="EMBL" id="QGMH01000151">
    <property type="protein sequence ID" value="TVY23989.1"/>
    <property type="molecule type" value="Genomic_DNA"/>
</dbReference>
<accession>A0A8H8QZ58</accession>
<reference evidence="6 7" key="1">
    <citation type="submission" date="2018-05" db="EMBL/GenBank/DDBJ databases">
        <title>Genome sequencing and assembly of the regulated plant pathogen Lachnellula willkommii and related sister species for the development of diagnostic species identification markers.</title>
        <authorList>
            <person name="Giroux E."/>
            <person name="Bilodeau G."/>
        </authorList>
    </citation>
    <scope>NUCLEOTIDE SEQUENCE [LARGE SCALE GENOMIC DNA]</scope>
    <source>
        <strain evidence="6 7">CBS 185.66</strain>
    </source>
</reference>
<dbReference type="OrthoDB" id="972532at2759"/>
<dbReference type="InterPro" id="IPR051350">
    <property type="entry name" value="WD_repeat-ST_regulator"/>
</dbReference>
<comment type="caution">
    <text evidence="6">The sequence shown here is derived from an EMBL/GenBank/DDBJ whole genome shotgun (WGS) entry which is preliminary data.</text>
</comment>
<protein>
    <submittedName>
        <fullName evidence="6">WD repeat-containing protein</fullName>
    </submittedName>
</protein>
<dbReference type="AlphaFoldDB" id="A0A8H8QZ58"/>
<feature type="compositionally biased region" description="Polar residues" evidence="4">
    <location>
        <begin position="133"/>
        <end position="149"/>
    </location>
</feature>
<dbReference type="SUPFAM" id="SSF50978">
    <property type="entry name" value="WD40 repeat-like"/>
    <property type="match status" value="1"/>
</dbReference>
<feature type="repeat" description="WD" evidence="3">
    <location>
        <begin position="415"/>
        <end position="456"/>
    </location>
</feature>
<evidence type="ECO:0000313" key="6">
    <source>
        <dbReference type="EMBL" id="TVY23989.1"/>
    </source>
</evidence>
<keyword evidence="2" id="KW-0677">Repeat</keyword>
<evidence type="ECO:0000256" key="2">
    <source>
        <dbReference type="ARBA" id="ARBA00022737"/>
    </source>
</evidence>
<sequence>GTPAEVVLADDSELPAILSPVNSALQSTPISPSPPPSTAISAPSTNHQIPQQITRQDPITPPAGTLLQGSPEAQIPFSSQILGRRRRRDPSPTSEAQPDIHESPRGSVDEHQAENEHRPKRRRQGPRMRAEGESSSSNGTSRPFSNGSGPSPLHKAAVSNSANGLRKSPVAMNGSSNTNGHLTGSGKLRPSYFGHDREEVTRILIQALTDLGYDGSALNLSQESGYDLENPSVAAFRTAVLQGGWAEAEDLLFGRSTEEGGVSINGNGLALQDNMDKNAMRFGLRQQKFLELLEQQETGRALAVLRLELTPLYQDVARLHQLSSLLMCQSTEDLKTKAGWDGAQGESRHTLLSELSKCISPSVMLPESRLAVLLDQVKRNQISNCLYHNTAASPSLYQDHECDATNFPMQPVLELTKHASQVWLVKFSNDGSRLASCGGDGSVIIYDVGSFEVQRVLSDHEDGVASFAWSPDDSMMVTCSQDRKARLWDVNTGTIKAVLPRFGEPSTSCAWAPDGQTFVVGCLANERNLCQYDLNGEEVYDWGRNHRIQDIAITPNGRWLVAMDHDTHIYGYNFITREPVFEMKMKSRLRSVCVSQDSRSLLVNMKDGEAQILDLERQTEGPIQVFKAGNQGGEDVIRATYGGANESFVATGSADGKVYIWHRENGQLIKELDGHPGGCCSAVSWNPTNPRMFASCGDDEKVRMYVTPCPYTNSQNFTNKLPRWSNEGTALQIPKVPPPEPNGW</sequence>
<dbReference type="Pfam" id="PF23627">
    <property type="entry name" value="LisH_WDR26"/>
    <property type="match status" value="1"/>
</dbReference>
<dbReference type="RefSeq" id="XP_031002777.1">
    <property type="nucleotide sequence ID" value="XM_031151862.1"/>
</dbReference>
<dbReference type="InterPro" id="IPR036322">
    <property type="entry name" value="WD40_repeat_dom_sf"/>
</dbReference>
<dbReference type="PROSITE" id="PS50294">
    <property type="entry name" value="WD_REPEATS_REGION"/>
    <property type="match status" value="2"/>
</dbReference>